<dbReference type="SUPFAM" id="SSF159800">
    <property type="entry name" value="PrpR receptor domain-like"/>
    <property type="match status" value="1"/>
</dbReference>
<evidence type="ECO:0000256" key="4">
    <source>
        <dbReference type="ARBA" id="ARBA00023163"/>
    </source>
</evidence>
<dbReference type="GO" id="GO:0005524">
    <property type="term" value="F:ATP binding"/>
    <property type="evidence" value="ECO:0007669"/>
    <property type="project" value="UniProtKB-KW"/>
</dbReference>
<name>A0A2P2BPC2_9FIRM</name>
<proteinExistence type="predicted"/>
<keyword evidence="8" id="KW-1185">Reference proteome</keyword>
<protein>
    <submittedName>
        <fullName evidence="7">Signal-transduction and transcriptional-control protein</fullName>
    </submittedName>
</protein>
<dbReference type="Gene3D" id="3.40.50.300">
    <property type="entry name" value="P-loop containing nucleotide triphosphate hydrolases"/>
    <property type="match status" value="1"/>
</dbReference>
<dbReference type="InterPro" id="IPR035965">
    <property type="entry name" value="PAS-like_dom_sf"/>
</dbReference>
<reference evidence="7 8" key="1">
    <citation type="submission" date="2014-09" db="EMBL/GenBank/DDBJ databases">
        <authorList>
            <person name="Hornung B.V."/>
        </authorList>
    </citation>
    <scope>NUCLEOTIDE SEQUENCE [LARGE SCALE GENOMIC DNA]</scope>
    <source>
        <strain evidence="7 8">FRIFI</strain>
    </source>
</reference>
<dbReference type="SMART" id="SM00382">
    <property type="entry name" value="AAA"/>
    <property type="match status" value="1"/>
</dbReference>
<dbReference type="SUPFAM" id="SSF52540">
    <property type="entry name" value="P-loop containing nucleoside triphosphate hydrolases"/>
    <property type="match status" value="1"/>
</dbReference>
<dbReference type="PROSITE" id="PS00676">
    <property type="entry name" value="SIGMA54_INTERACT_2"/>
    <property type="match status" value="1"/>
</dbReference>
<dbReference type="CDD" id="cd00130">
    <property type="entry name" value="PAS"/>
    <property type="match status" value="1"/>
</dbReference>
<accession>A0A2P2BPC2</accession>
<dbReference type="InterPro" id="IPR013767">
    <property type="entry name" value="PAS_fold"/>
</dbReference>
<dbReference type="InterPro" id="IPR058031">
    <property type="entry name" value="AAA_lid_NorR"/>
</dbReference>
<dbReference type="InterPro" id="IPR002197">
    <property type="entry name" value="HTH_Fis"/>
</dbReference>
<keyword evidence="4" id="KW-0804">Transcription</keyword>
<evidence type="ECO:0000313" key="7">
    <source>
        <dbReference type="EMBL" id="CEI72212.1"/>
    </source>
</evidence>
<dbReference type="Gene3D" id="3.40.50.2300">
    <property type="match status" value="1"/>
</dbReference>
<dbReference type="Pfam" id="PF02954">
    <property type="entry name" value="HTH_8"/>
    <property type="match status" value="1"/>
</dbReference>
<dbReference type="InterPro" id="IPR000014">
    <property type="entry name" value="PAS"/>
</dbReference>
<dbReference type="GO" id="GO:0000156">
    <property type="term" value="F:phosphorelay response regulator activity"/>
    <property type="evidence" value="ECO:0007669"/>
    <property type="project" value="InterPro"/>
</dbReference>
<dbReference type="CDD" id="cd00009">
    <property type="entry name" value="AAA"/>
    <property type="match status" value="1"/>
</dbReference>
<evidence type="ECO:0000256" key="1">
    <source>
        <dbReference type="ARBA" id="ARBA00022741"/>
    </source>
</evidence>
<dbReference type="Gene3D" id="1.10.8.60">
    <property type="match status" value="1"/>
</dbReference>
<dbReference type="PANTHER" id="PTHR32071">
    <property type="entry name" value="TRANSCRIPTIONAL REGULATORY PROTEIN"/>
    <property type="match status" value="1"/>
</dbReference>
<dbReference type="PANTHER" id="PTHR32071:SF57">
    <property type="entry name" value="C4-DICARBOXYLATE TRANSPORT TRANSCRIPTIONAL REGULATORY PROTEIN DCTD"/>
    <property type="match status" value="1"/>
</dbReference>
<dbReference type="SMART" id="SM00091">
    <property type="entry name" value="PAS"/>
    <property type="match status" value="1"/>
</dbReference>
<dbReference type="Gene3D" id="3.30.450.20">
    <property type="entry name" value="PAS domain"/>
    <property type="match status" value="1"/>
</dbReference>
<dbReference type="Pfam" id="PF25601">
    <property type="entry name" value="AAA_lid_14"/>
    <property type="match status" value="1"/>
</dbReference>
<keyword evidence="1" id="KW-0547">Nucleotide-binding</keyword>
<dbReference type="PROSITE" id="PS50045">
    <property type="entry name" value="SIGMA54_INTERACT_4"/>
    <property type="match status" value="1"/>
</dbReference>
<evidence type="ECO:0000259" key="5">
    <source>
        <dbReference type="PROSITE" id="PS50045"/>
    </source>
</evidence>
<dbReference type="FunFam" id="3.40.50.300:FF:000006">
    <property type="entry name" value="DNA-binding transcriptional regulator NtrC"/>
    <property type="match status" value="1"/>
</dbReference>
<evidence type="ECO:0000313" key="8">
    <source>
        <dbReference type="Proteomes" id="UP000245695"/>
    </source>
</evidence>
<keyword evidence="2" id="KW-0067">ATP-binding</keyword>
<dbReference type="Pfam" id="PF06506">
    <property type="entry name" value="PrpR_N"/>
    <property type="match status" value="1"/>
</dbReference>
<dbReference type="Pfam" id="PF00158">
    <property type="entry name" value="Sigma54_activat"/>
    <property type="match status" value="1"/>
</dbReference>
<dbReference type="PROSITE" id="PS50112">
    <property type="entry name" value="PAS"/>
    <property type="match status" value="1"/>
</dbReference>
<dbReference type="NCBIfam" id="TIGR00229">
    <property type="entry name" value="sensory_box"/>
    <property type="match status" value="1"/>
</dbReference>
<feature type="domain" description="Sigma-54 factor interaction" evidence="5">
    <location>
        <begin position="326"/>
        <end position="563"/>
    </location>
</feature>
<dbReference type="InterPro" id="IPR025943">
    <property type="entry name" value="Sigma_54_int_dom_ATP-bd_2"/>
</dbReference>
<evidence type="ECO:0000256" key="3">
    <source>
        <dbReference type="ARBA" id="ARBA00023015"/>
    </source>
</evidence>
<dbReference type="Gene3D" id="3.40.50.10660">
    <property type="entry name" value="PrpR receptor domain-like"/>
    <property type="match status" value="1"/>
</dbReference>
<dbReference type="Proteomes" id="UP000245695">
    <property type="component" value="Chromosome 1"/>
</dbReference>
<dbReference type="GO" id="GO:0006355">
    <property type="term" value="P:regulation of DNA-templated transcription"/>
    <property type="evidence" value="ECO:0007669"/>
    <property type="project" value="InterPro"/>
</dbReference>
<dbReference type="InterPro" id="IPR009057">
    <property type="entry name" value="Homeodomain-like_sf"/>
</dbReference>
<dbReference type="Pfam" id="PF00989">
    <property type="entry name" value="PAS"/>
    <property type="match status" value="1"/>
</dbReference>
<dbReference type="AlphaFoldDB" id="A0A2P2BPC2"/>
<dbReference type="KEGG" id="rhom:FRIFI_0665"/>
<evidence type="ECO:0000259" key="6">
    <source>
        <dbReference type="PROSITE" id="PS50112"/>
    </source>
</evidence>
<feature type="domain" description="PAS" evidence="6">
    <location>
        <begin position="196"/>
        <end position="247"/>
    </location>
</feature>
<dbReference type="InterPro" id="IPR010524">
    <property type="entry name" value="Sig_transdc_resp-reg_PrpR_N"/>
</dbReference>
<dbReference type="GO" id="GO:0043565">
    <property type="term" value="F:sequence-specific DNA binding"/>
    <property type="evidence" value="ECO:0007669"/>
    <property type="project" value="InterPro"/>
</dbReference>
<dbReference type="InterPro" id="IPR002078">
    <property type="entry name" value="Sigma_54_int"/>
</dbReference>
<dbReference type="InterPro" id="IPR027417">
    <property type="entry name" value="P-loop_NTPase"/>
</dbReference>
<sequence length="647" mass="73894">MENVIGVIASNIELKEKIETLYPREIKNKEIIIDIIELDLLEEQGKILVDKGAQVIIGRGGGYKLILDTVNVPIIPLNMKSIDLLKAIKLASTYKKEIVLILGYDEVDFDYISLKDVINIRIKEEWFKSKYEIRSKVLKYIDKKEGIVIVGSGIACSFARQYNIDNVFINASEESITEAIEYAKNIISSLSNEKFNNQMLINILDGVKDGIIAIDTKGKIILFNESAKKILNTKKEEVYKKNIKDVFPCMDWLVEAMIKNESHKRKIRNINKLTVNTRSVPIIVDGQVQGIIGILQDITNIQSLERKIRMDLNNKGLCAKYTFDDYIFKDEISKELVEMAKKIGKTEFTTLLYGESGCGKEVLAQSMHNISQRKDKPFVAINCATISESLLESELFGYEEGAFTGAKKGGKPGLFELAHGGSIFLDEINSLPINIQTKLLRVIEEKKIMRMGSDRVIPLDIRIMAATNENLRQKIKDKTFRADLFYRLSSLEINIPPLRKRKKDIVFLFEYFVRKMIEEGGFSNLSSISDNFQLKQEEVNLLNNHNWLGNIRELKNVAQKYVLTGKIEILYVEDEYNKVDEYNLNTCNSQFENINYEKIGIDIKEINKYVETKIINILLSQGLNKTQVASILGISRTALWKKYKGND</sequence>
<dbReference type="SUPFAM" id="SSF46689">
    <property type="entry name" value="Homeodomain-like"/>
    <property type="match status" value="1"/>
</dbReference>
<dbReference type="RefSeq" id="WP_166504971.1">
    <property type="nucleotide sequence ID" value="NZ_LN650648.1"/>
</dbReference>
<gene>
    <name evidence="7" type="ORF">FRIFI_0665</name>
</gene>
<dbReference type="InterPro" id="IPR003593">
    <property type="entry name" value="AAA+_ATPase"/>
</dbReference>
<dbReference type="SUPFAM" id="SSF55785">
    <property type="entry name" value="PYP-like sensor domain (PAS domain)"/>
    <property type="match status" value="1"/>
</dbReference>
<evidence type="ECO:0000256" key="2">
    <source>
        <dbReference type="ARBA" id="ARBA00022840"/>
    </source>
</evidence>
<keyword evidence="3" id="KW-0805">Transcription regulation</keyword>
<dbReference type="Gene3D" id="1.10.10.60">
    <property type="entry name" value="Homeodomain-like"/>
    <property type="match status" value="1"/>
</dbReference>
<dbReference type="EMBL" id="LN650648">
    <property type="protein sequence ID" value="CEI72212.1"/>
    <property type="molecule type" value="Genomic_DNA"/>
</dbReference>
<organism evidence="7 8">
    <name type="scientific">Romboutsia hominis</name>
    <dbReference type="NCBI Taxonomy" id="1507512"/>
    <lineage>
        <taxon>Bacteria</taxon>
        <taxon>Bacillati</taxon>
        <taxon>Bacillota</taxon>
        <taxon>Clostridia</taxon>
        <taxon>Peptostreptococcales</taxon>
        <taxon>Peptostreptococcaceae</taxon>
        <taxon>Romboutsia</taxon>
    </lineage>
</organism>